<evidence type="ECO:0000313" key="2">
    <source>
        <dbReference type="EMBL" id="OUM30984.1"/>
    </source>
</evidence>
<dbReference type="EMBL" id="NFSB01000079">
    <property type="protein sequence ID" value="OUM30984.1"/>
    <property type="molecule type" value="Genomic_DNA"/>
</dbReference>
<dbReference type="AlphaFoldDB" id="A0A1Y3L0Q3"/>
<keyword evidence="1" id="KW-1133">Transmembrane helix</keyword>
<evidence type="ECO:0008006" key="4">
    <source>
        <dbReference type="Google" id="ProtNLM"/>
    </source>
</evidence>
<evidence type="ECO:0000256" key="1">
    <source>
        <dbReference type="SAM" id="Phobius"/>
    </source>
</evidence>
<keyword evidence="1" id="KW-0812">Transmembrane</keyword>
<organism evidence="2 3">
    <name type="scientific">Pseudomonas putida</name>
    <name type="common">Arthrobacter siderocapsulatus</name>
    <dbReference type="NCBI Taxonomy" id="303"/>
    <lineage>
        <taxon>Bacteria</taxon>
        <taxon>Pseudomonadati</taxon>
        <taxon>Pseudomonadota</taxon>
        <taxon>Gammaproteobacteria</taxon>
        <taxon>Pseudomonadales</taxon>
        <taxon>Pseudomonadaceae</taxon>
        <taxon>Pseudomonas</taxon>
    </lineage>
</organism>
<reference evidence="2 3" key="1">
    <citation type="submission" date="2017-05" db="EMBL/GenBank/DDBJ databases">
        <title>Whole genome sequence of Pseudomonas putida isolate 1312 commercialized as a biostimulant.</title>
        <authorList>
            <person name="Crovadore J."/>
            <person name="Blanc P."/>
            <person name="Chablais R."/>
            <person name="Cochard B."/>
            <person name="Grizard D."/>
            <person name="Lefort F."/>
        </authorList>
    </citation>
    <scope>NUCLEOTIDE SEQUENCE [LARGE SCALE GENOMIC DNA]</scope>
    <source>
        <strain evidence="2 3">1312</strain>
    </source>
</reference>
<sequence>MMRDITVEELEMVAGAVGPVGAVGGAAMGVATYLGSQTGGGSINGADLALVAVAGALVGAITGPAGIGSIAAGTTTGFGAGVITGNGSQMWGSASTGA</sequence>
<evidence type="ECO:0000313" key="3">
    <source>
        <dbReference type="Proteomes" id="UP000196082"/>
    </source>
</evidence>
<gene>
    <name evidence="2" type="ORF">B8W72_16410</name>
</gene>
<feature type="transmembrane region" description="Helical" evidence="1">
    <location>
        <begin position="48"/>
        <end position="72"/>
    </location>
</feature>
<dbReference type="Proteomes" id="UP000196082">
    <property type="component" value="Unassembled WGS sequence"/>
</dbReference>
<accession>A0A1Y3L0Q3</accession>
<comment type="caution">
    <text evidence="2">The sequence shown here is derived from an EMBL/GenBank/DDBJ whole genome shotgun (WGS) entry which is preliminary data.</text>
</comment>
<keyword evidence="1" id="KW-0472">Membrane</keyword>
<name>A0A1Y3L0Q3_PSEPU</name>
<proteinExistence type="predicted"/>
<feature type="transmembrane region" description="Helical" evidence="1">
    <location>
        <begin position="12"/>
        <end position="36"/>
    </location>
</feature>
<protein>
    <recommendedName>
        <fullName evidence="4">Bacteriocin</fullName>
    </recommendedName>
</protein>